<dbReference type="PANTHER" id="PTHR42989">
    <property type="entry name" value="HYDROGENASE-4 COMPONENT I"/>
    <property type="match status" value="1"/>
</dbReference>
<evidence type="ECO:0000256" key="6">
    <source>
        <dbReference type="ARBA" id="ARBA00023014"/>
    </source>
</evidence>
<keyword evidence="6" id="KW-0411">Iron-sulfur</keyword>
<dbReference type="InterPro" id="IPR006137">
    <property type="entry name" value="NADH_UbQ_OxRdtase-like_20kDa"/>
</dbReference>
<dbReference type="GO" id="GO:0016491">
    <property type="term" value="F:oxidoreductase activity"/>
    <property type="evidence" value="ECO:0007669"/>
    <property type="project" value="UniProtKB-KW"/>
</dbReference>
<evidence type="ECO:0000313" key="9">
    <source>
        <dbReference type="EMBL" id="MFC5146752.1"/>
    </source>
</evidence>
<dbReference type="EMBL" id="JBHSKJ010000010">
    <property type="protein sequence ID" value="MFC5146752.1"/>
    <property type="molecule type" value="Genomic_DNA"/>
</dbReference>
<feature type="region of interest" description="Disordered" evidence="7">
    <location>
        <begin position="30"/>
        <end position="53"/>
    </location>
</feature>
<name>A0ABV9ZZE6_9ACTN</name>
<evidence type="ECO:0000256" key="5">
    <source>
        <dbReference type="ARBA" id="ARBA00023004"/>
    </source>
</evidence>
<protein>
    <submittedName>
        <fullName evidence="9">NADH-quinone oxidoreductase subunit B family protein</fullName>
        <ecNumber evidence="9">1.-.-.-</ecNumber>
    </submittedName>
</protein>
<organism evidence="9 10">
    <name type="scientific">Streptomyces aureoversilis</name>
    <dbReference type="NCBI Taxonomy" id="67277"/>
    <lineage>
        <taxon>Bacteria</taxon>
        <taxon>Bacillati</taxon>
        <taxon>Actinomycetota</taxon>
        <taxon>Actinomycetes</taxon>
        <taxon>Kitasatosporales</taxon>
        <taxon>Streptomycetaceae</taxon>
        <taxon>Streptomyces</taxon>
    </lineage>
</organism>
<proteinExistence type="inferred from homology"/>
<feature type="compositionally biased region" description="Pro residues" evidence="7">
    <location>
        <begin position="41"/>
        <end position="50"/>
    </location>
</feature>
<reference evidence="10" key="1">
    <citation type="journal article" date="2019" name="Int. J. Syst. Evol. Microbiol.">
        <title>The Global Catalogue of Microorganisms (GCM) 10K type strain sequencing project: providing services to taxonomists for standard genome sequencing and annotation.</title>
        <authorList>
            <consortium name="The Broad Institute Genomics Platform"/>
            <consortium name="The Broad Institute Genome Sequencing Center for Infectious Disease"/>
            <person name="Wu L."/>
            <person name="Ma J."/>
        </authorList>
    </citation>
    <scope>NUCLEOTIDE SEQUENCE [LARGE SCALE GENOMIC DNA]</scope>
    <source>
        <strain evidence="10">CGMCC 4.1641</strain>
    </source>
</reference>
<dbReference type="Pfam" id="PF01058">
    <property type="entry name" value="Oxidored_q6"/>
    <property type="match status" value="1"/>
</dbReference>
<evidence type="ECO:0000256" key="7">
    <source>
        <dbReference type="SAM" id="MobiDB-lite"/>
    </source>
</evidence>
<keyword evidence="9" id="KW-0560">Oxidoreductase</keyword>
<keyword evidence="5" id="KW-0408">Iron</keyword>
<dbReference type="InterPro" id="IPR052375">
    <property type="entry name" value="Complex_I_20kDa-like"/>
</dbReference>
<comment type="similarity">
    <text evidence="2">Belongs to the complex I 20 kDa subunit family.</text>
</comment>
<gene>
    <name evidence="9" type="ORF">ACFPP6_18940</name>
</gene>
<evidence type="ECO:0000259" key="8">
    <source>
        <dbReference type="Pfam" id="PF01058"/>
    </source>
</evidence>
<comment type="caution">
    <text evidence="9">The sequence shown here is derived from an EMBL/GenBank/DDBJ whole genome shotgun (WGS) entry which is preliminary data.</text>
</comment>
<keyword evidence="10" id="KW-1185">Reference proteome</keyword>
<dbReference type="Gene3D" id="3.40.50.12280">
    <property type="match status" value="1"/>
</dbReference>
<dbReference type="EC" id="1.-.-.-" evidence="9"/>
<accession>A0ABV9ZZE6</accession>
<keyword evidence="3" id="KW-0004">4Fe-4S</keyword>
<evidence type="ECO:0000256" key="4">
    <source>
        <dbReference type="ARBA" id="ARBA00022723"/>
    </source>
</evidence>
<comment type="cofactor">
    <cofactor evidence="1">
        <name>[4Fe-4S] cluster</name>
        <dbReference type="ChEBI" id="CHEBI:49883"/>
    </cofactor>
</comment>
<evidence type="ECO:0000256" key="2">
    <source>
        <dbReference type="ARBA" id="ARBA00009173"/>
    </source>
</evidence>
<evidence type="ECO:0000256" key="1">
    <source>
        <dbReference type="ARBA" id="ARBA00001966"/>
    </source>
</evidence>
<dbReference type="PANTHER" id="PTHR42989:SF1">
    <property type="entry name" value="FORMATE HYDROGENLYASE SUBUNIT 7-RELATED"/>
    <property type="match status" value="1"/>
</dbReference>
<evidence type="ECO:0000256" key="3">
    <source>
        <dbReference type="ARBA" id="ARBA00022485"/>
    </source>
</evidence>
<dbReference type="Proteomes" id="UP001596222">
    <property type="component" value="Unassembled WGS sequence"/>
</dbReference>
<dbReference type="SUPFAM" id="SSF56770">
    <property type="entry name" value="HydA/Nqo6-like"/>
    <property type="match status" value="1"/>
</dbReference>
<keyword evidence="4" id="KW-0479">Metal-binding</keyword>
<evidence type="ECO:0000313" key="10">
    <source>
        <dbReference type="Proteomes" id="UP001596222"/>
    </source>
</evidence>
<sequence length="182" mass="19061">MTAGDGRHTFVRDTDAEVRETRMGLLRKIRETGRVAEDAPPRPAGNPPPGAAELAGSAHVRCIDAGSCNGCEIEIAQAFGPVYDAERYGARLVASPRHADVALVTGPVTRNMAEPLRRTVAAMPRPRLVVAVGNCAIDCGEFAGGHGVEGAVADVVPVDLRVPGCPPEPERIVAALRVVTGR</sequence>
<feature type="domain" description="NADH:ubiquinone oxidoreductase-like 20kDa subunit" evidence="8">
    <location>
        <begin position="68"/>
        <end position="177"/>
    </location>
</feature>
<feature type="compositionally biased region" description="Basic and acidic residues" evidence="7">
    <location>
        <begin position="30"/>
        <end position="40"/>
    </location>
</feature>